<feature type="non-terminal residue" evidence="1">
    <location>
        <position position="1"/>
    </location>
</feature>
<proteinExistence type="predicted"/>
<dbReference type="AlphaFoldDB" id="X1I1M5"/>
<gene>
    <name evidence="1" type="ORF">S03H2_48055</name>
</gene>
<dbReference type="EMBL" id="BARU01030264">
    <property type="protein sequence ID" value="GAH75617.1"/>
    <property type="molecule type" value="Genomic_DNA"/>
</dbReference>
<accession>X1I1M5</accession>
<comment type="caution">
    <text evidence="1">The sequence shown here is derived from an EMBL/GenBank/DDBJ whole genome shotgun (WGS) entry which is preliminary data.</text>
</comment>
<evidence type="ECO:0000313" key="1">
    <source>
        <dbReference type="EMBL" id="GAH75617.1"/>
    </source>
</evidence>
<reference evidence="1" key="1">
    <citation type="journal article" date="2014" name="Front. Microbiol.">
        <title>High frequency of phylogenetically diverse reductive dehalogenase-homologous genes in deep subseafloor sedimentary metagenomes.</title>
        <authorList>
            <person name="Kawai M."/>
            <person name="Futagami T."/>
            <person name="Toyoda A."/>
            <person name="Takaki Y."/>
            <person name="Nishi S."/>
            <person name="Hori S."/>
            <person name="Arai W."/>
            <person name="Tsubouchi T."/>
            <person name="Morono Y."/>
            <person name="Uchiyama I."/>
            <person name="Ito T."/>
            <person name="Fujiyama A."/>
            <person name="Inagaki F."/>
            <person name="Takami H."/>
        </authorList>
    </citation>
    <scope>NUCLEOTIDE SEQUENCE</scope>
    <source>
        <strain evidence="1">Expedition CK06-06</strain>
    </source>
</reference>
<sequence length="48" mass="5960">NKIKIHKLARWVIDQYDEYGRLTAISDQELEAKVKEFFPDYWEKYKPR</sequence>
<protein>
    <submittedName>
        <fullName evidence="1">Uncharacterized protein</fullName>
    </submittedName>
</protein>
<organism evidence="1">
    <name type="scientific">marine sediment metagenome</name>
    <dbReference type="NCBI Taxonomy" id="412755"/>
    <lineage>
        <taxon>unclassified sequences</taxon>
        <taxon>metagenomes</taxon>
        <taxon>ecological metagenomes</taxon>
    </lineage>
</organism>
<name>X1I1M5_9ZZZZ</name>